<dbReference type="AlphaFoldDB" id="A0A437C2E9"/>
<evidence type="ECO:0000313" key="2">
    <source>
        <dbReference type="EMBL" id="RVE56938.1"/>
    </source>
</evidence>
<evidence type="ECO:0000313" key="3">
    <source>
        <dbReference type="Proteomes" id="UP000283210"/>
    </source>
</evidence>
<accession>A0A437C2E9</accession>
<organism evidence="2 3">
    <name type="scientific">Oryzias javanicus</name>
    <name type="common">Javanese ricefish</name>
    <name type="synonym">Aplocheilus javanicus</name>
    <dbReference type="NCBI Taxonomy" id="123683"/>
    <lineage>
        <taxon>Eukaryota</taxon>
        <taxon>Metazoa</taxon>
        <taxon>Chordata</taxon>
        <taxon>Craniata</taxon>
        <taxon>Vertebrata</taxon>
        <taxon>Euteleostomi</taxon>
        <taxon>Actinopterygii</taxon>
        <taxon>Neopterygii</taxon>
        <taxon>Teleostei</taxon>
        <taxon>Neoteleostei</taxon>
        <taxon>Acanthomorphata</taxon>
        <taxon>Ovalentaria</taxon>
        <taxon>Atherinomorphae</taxon>
        <taxon>Beloniformes</taxon>
        <taxon>Adrianichthyidae</taxon>
        <taxon>Oryziinae</taxon>
        <taxon>Oryzias</taxon>
    </lineage>
</organism>
<dbReference type="Proteomes" id="UP000283210">
    <property type="component" value="Chromosome 22"/>
</dbReference>
<reference evidence="2 3" key="2">
    <citation type="submission" date="2019-01" db="EMBL/GenBank/DDBJ databases">
        <title>A chromosome length genome reference of the Java medaka (oryzias javanicus).</title>
        <authorList>
            <person name="Herpin A."/>
            <person name="Takehana Y."/>
            <person name="Naruse K."/>
            <person name="Ansai S."/>
            <person name="Kawaguchi M."/>
        </authorList>
    </citation>
    <scope>NUCLEOTIDE SEQUENCE [LARGE SCALE GENOMIC DNA]</scope>
    <source>
        <strain evidence="2">RS831</strain>
        <tissue evidence="2">Whole body</tissue>
    </source>
</reference>
<proteinExistence type="predicted"/>
<feature type="compositionally biased region" description="Basic and acidic residues" evidence="1">
    <location>
        <begin position="29"/>
        <end position="40"/>
    </location>
</feature>
<gene>
    <name evidence="2" type="ORF">OJAV_G00211240</name>
</gene>
<name>A0A437C2E9_ORYJA</name>
<feature type="region of interest" description="Disordered" evidence="1">
    <location>
        <begin position="27"/>
        <end position="112"/>
    </location>
</feature>
<reference evidence="2 3" key="1">
    <citation type="submission" date="2018-11" db="EMBL/GenBank/DDBJ databases">
        <authorList>
            <person name="Lopez-Roques C."/>
            <person name="Donnadieu C."/>
            <person name="Bouchez O."/>
            <person name="Klopp C."/>
            <person name="Cabau C."/>
            <person name="Zahm M."/>
        </authorList>
    </citation>
    <scope>NUCLEOTIDE SEQUENCE [LARGE SCALE GENOMIC DNA]</scope>
    <source>
        <strain evidence="2">RS831</strain>
        <tissue evidence="2">Whole body</tissue>
    </source>
</reference>
<sequence>MHDKLEELQKQCLETYGEADIHTSSLKQNLKEHEQQKKQQPEIQSSEETKISVVAPPRKKKRSVEKCQVKLQENVSVKEESTSFGDAPSLPPEAPAGMEVREDGAVLEQTDV</sequence>
<keyword evidence="3" id="KW-1185">Reference proteome</keyword>
<dbReference type="EMBL" id="CM012458">
    <property type="protein sequence ID" value="RVE56938.1"/>
    <property type="molecule type" value="Genomic_DNA"/>
</dbReference>
<evidence type="ECO:0000256" key="1">
    <source>
        <dbReference type="SAM" id="MobiDB-lite"/>
    </source>
</evidence>
<protein>
    <submittedName>
        <fullName evidence="2">Uncharacterized protein</fullName>
    </submittedName>
</protein>